<sequence length="446" mass="48160">MTPKVILLIVGAALMLAATHLLKQPLVLLVLPLMVPAAWAVLRFPVWVCLGFIVFSFFRIHEAIPALLPLKIPQLLALAAFGVLGWHLFLTEKIKAYWHPLMGLLLMFFILIVFGAFMATDRGSAMAILQGSYVKVIAMVFAIAWLVRTPKDFHLTTVFILVAGAIISCIAIFNKMNGIGLVEGTRVTISRDIGSMIGDPNDLALVLTFPLSFAVSASLNSKANPFFRILALLVSILVVWAIICTQSRGGLLGICAVFGTLAWLKVKNKLLVMGAGGFLMVMLVAAAGISDRSSGGSAEAGIDASAMGRIHAWQAAMSMAVHNPITGVGINNFYANYYFHTPHWDGKNHAVHSTWFQILAEAGFIGLALFLSLVLACYKLAIGNIRDTLNSDNPALTQISPALLAGIVSFCTSGTFLTQGFIWPLYILIALTIALNQYLSTQRSTL</sequence>
<evidence type="ECO:0000256" key="1">
    <source>
        <dbReference type="ARBA" id="ARBA00004141"/>
    </source>
</evidence>
<feature type="transmembrane region" description="Helical" evidence="5">
    <location>
        <begin position="249"/>
        <end position="264"/>
    </location>
</feature>
<dbReference type="InterPro" id="IPR051533">
    <property type="entry name" value="WaaL-like"/>
</dbReference>
<feature type="domain" description="O-antigen ligase-related" evidence="6">
    <location>
        <begin position="234"/>
        <end position="371"/>
    </location>
</feature>
<dbReference type="GO" id="GO:0016874">
    <property type="term" value="F:ligase activity"/>
    <property type="evidence" value="ECO:0007669"/>
    <property type="project" value="UniProtKB-KW"/>
</dbReference>
<keyword evidence="2 5" id="KW-0812">Transmembrane</keyword>
<dbReference type="Proteomes" id="UP000295793">
    <property type="component" value="Unassembled WGS sequence"/>
</dbReference>
<protein>
    <submittedName>
        <fullName evidence="7">Putative O-glycosylation ligase (Exosortase A-associated)</fullName>
    </submittedName>
</protein>
<evidence type="ECO:0000313" key="7">
    <source>
        <dbReference type="EMBL" id="TCS42374.1"/>
    </source>
</evidence>
<evidence type="ECO:0000259" key="6">
    <source>
        <dbReference type="Pfam" id="PF04932"/>
    </source>
</evidence>
<keyword evidence="3 5" id="KW-1133">Transmembrane helix</keyword>
<accession>A0A4R3I8C8</accession>
<feature type="transmembrane region" description="Helical" evidence="5">
    <location>
        <begin position="126"/>
        <end position="147"/>
    </location>
</feature>
<evidence type="ECO:0000313" key="8">
    <source>
        <dbReference type="Proteomes" id="UP000295793"/>
    </source>
</evidence>
<name>A0A4R3I8C8_9GAMM</name>
<dbReference type="PANTHER" id="PTHR37422:SF13">
    <property type="entry name" value="LIPOPOLYSACCHARIDE BIOSYNTHESIS PROTEIN PA4999-RELATED"/>
    <property type="match status" value="1"/>
</dbReference>
<comment type="caution">
    <text evidence="7">The sequence shown here is derived from an EMBL/GenBank/DDBJ whole genome shotgun (WGS) entry which is preliminary data.</text>
</comment>
<proteinExistence type="predicted"/>
<gene>
    <name evidence="7" type="ORF">BCF53_10335</name>
</gene>
<feature type="transmembrane region" description="Helical" evidence="5">
    <location>
        <begin position="423"/>
        <end position="439"/>
    </location>
</feature>
<organism evidence="7 8">
    <name type="scientific">Reinekea marinisedimentorum</name>
    <dbReference type="NCBI Taxonomy" id="230495"/>
    <lineage>
        <taxon>Bacteria</taxon>
        <taxon>Pseudomonadati</taxon>
        <taxon>Pseudomonadota</taxon>
        <taxon>Gammaproteobacteria</taxon>
        <taxon>Oceanospirillales</taxon>
        <taxon>Saccharospirillaceae</taxon>
        <taxon>Reinekea</taxon>
    </lineage>
</organism>
<reference evidence="7 8" key="1">
    <citation type="submission" date="2019-03" db="EMBL/GenBank/DDBJ databases">
        <title>Genomic Encyclopedia of Archaeal and Bacterial Type Strains, Phase II (KMG-II): from individual species to whole genera.</title>
        <authorList>
            <person name="Goeker M."/>
        </authorList>
    </citation>
    <scope>NUCLEOTIDE SEQUENCE [LARGE SCALE GENOMIC DNA]</scope>
    <source>
        <strain evidence="7 8">DSM 15388</strain>
    </source>
</reference>
<dbReference type="Pfam" id="PF04932">
    <property type="entry name" value="Wzy_C"/>
    <property type="match status" value="1"/>
</dbReference>
<dbReference type="InterPro" id="IPR007016">
    <property type="entry name" value="O-antigen_ligase-rel_domated"/>
</dbReference>
<keyword evidence="8" id="KW-1185">Reference proteome</keyword>
<feature type="transmembrane region" description="Helical" evidence="5">
    <location>
        <begin position="226"/>
        <end position="243"/>
    </location>
</feature>
<dbReference type="OrthoDB" id="871774at2"/>
<feature type="transmembrane region" description="Helical" evidence="5">
    <location>
        <begin position="355"/>
        <end position="378"/>
    </location>
</feature>
<dbReference type="EMBL" id="SLZR01000003">
    <property type="protein sequence ID" value="TCS42374.1"/>
    <property type="molecule type" value="Genomic_DNA"/>
</dbReference>
<feature type="transmembrane region" description="Helical" evidence="5">
    <location>
        <begin position="153"/>
        <end position="173"/>
    </location>
</feature>
<keyword evidence="4 5" id="KW-0472">Membrane</keyword>
<feature type="transmembrane region" description="Helical" evidence="5">
    <location>
        <begin position="271"/>
        <end position="289"/>
    </location>
</feature>
<keyword evidence="7" id="KW-0436">Ligase</keyword>
<dbReference type="GO" id="GO:0016020">
    <property type="term" value="C:membrane"/>
    <property type="evidence" value="ECO:0007669"/>
    <property type="project" value="UniProtKB-SubCell"/>
</dbReference>
<feature type="transmembrane region" description="Helical" evidence="5">
    <location>
        <begin position="37"/>
        <end position="60"/>
    </location>
</feature>
<evidence type="ECO:0000256" key="5">
    <source>
        <dbReference type="SAM" id="Phobius"/>
    </source>
</evidence>
<comment type="subcellular location">
    <subcellularLocation>
        <location evidence="1">Membrane</location>
        <topology evidence="1">Multi-pass membrane protein</topology>
    </subcellularLocation>
</comment>
<dbReference type="RefSeq" id="WP_132700299.1">
    <property type="nucleotide sequence ID" value="NZ_SLZR01000003.1"/>
</dbReference>
<dbReference type="PANTHER" id="PTHR37422">
    <property type="entry name" value="TEICHURONIC ACID BIOSYNTHESIS PROTEIN TUAE"/>
    <property type="match status" value="1"/>
</dbReference>
<feature type="transmembrane region" description="Helical" evidence="5">
    <location>
        <begin position="96"/>
        <end position="119"/>
    </location>
</feature>
<feature type="transmembrane region" description="Helical" evidence="5">
    <location>
        <begin position="399"/>
        <end position="417"/>
    </location>
</feature>
<feature type="transmembrane region" description="Helical" evidence="5">
    <location>
        <begin position="72"/>
        <end position="90"/>
    </location>
</feature>
<evidence type="ECO:0000256" key="2">
    <source>
        <dbReference type="ARBA" id="ARBA00022692"/>
    </source>
</evidence>
<dbReference type="AlphaFoldDB" id="A0A4R3I8C8"/>
<evidence type="ECO:0000256" key="3">
    <source>
        <dbReference type="ARBA" id="ARBA00022989"/>
    </source>
</evidence>
<evidence type="ECO:0000256" key="4">
    <source>
        <dbReference type="ARBA" id="ARBA00023136"/>
    </source>
</evidence>